<feature type="transmembrane region" description="Helical" evidence="5">
    <location>
        <begin position="77"/>
        <end position="107"/>
    </location>
</feature>
<dbReference type="InterPro" id="IPR001902">
    <property type="entry name" value="SLC26A/SulP_fam"/>
</dbReference>
<dbReference type="EMBL" id="JBANDC010000012">
    <property type="protein sequence ID" value="MEM4989160.1"/>
    <property type="molecule type" value="Genomic_DNA"/>
</dbReference>
<keyword evidence="4 5" id="KW-0472">Membrane</keyword>
<reference evidence="7 8" key="1">
    <citation type="submission" date="2024-02" db="EMBL/GenBank/DDBJ databases">
        <title>Draft genome sequence of Collimonas sp. strain H4R21, an effective mineral-weathering bacterial strain isolated from the beech rhizosphere.</title>
        <authorList>
            <person name="Morin E."/>
            <person name="Uroz S."/>
            <person name="Leveau J.H.J."/>
            <person name="Kumar R."/>
            <person name="Rey M.W."/>
            <person name="Pham J."/>
        </authorList>
    </citation>
    <scope>NUCLEOTIDE SEQUENCE [LARGE SCALE GENOMIC DNA]</scope>
    <source>
        <strain evidence="7 8">H4R21</strain>
    </source>
</reference>
<dbReference type="Pfam" id="PF01740">
    <property type="entry name" value="STAS"/>
    <property type="match status" value="1"/>
</dbReference>
<keyword evidence="8" id="KW-1185">Reference proteome</keyword>
<evidence type="ECO:0000256" key="1">
    <source>
        <dbReference type="ARBA" id="ARBA00004141"/>
    </source>
</evidence>
<dbReference type="Pfam" id="PF00916">
    <property type="entry name" value="Sulfate_transp"/>
    <property type="match status" value="1"/>
</dbReference>
<evidence type="ECO:0000313" key="8">
    <source>
        <dbReference type="Proteomes" id="UP001495910"/>
    </source>
</evidence>
<feature type="transmembrane region" description="Helical" evidence="5">
    <location>
        <begin position="289"/>
        <end position="307"/>
    </location>
</feature>
<accession>A0ABU9PYS6</accession>
<feature type="domain" description="STAS" evidence="6">
    <location>
        <begin position="440"/>
        <end position="543"/>
    </location>
</feature>
<feature type="transmembrane region" description="Helical" evidence="5">
    <location>
        <begin position="327"/>
        <end position="357"/>
    </location>
</feature>
<dbReference type="InterPro" id="IPR002645">
    <property type="entry name" value="STAS_dom"/>
</dbReference>
<keyword evidence="3 5" id="KW-1133">Transmembrane helix</keyword>
<sequence length="582" mass="62046">MINILEARKAGLFARDKLLPNVIAGAIVGVVALPLSMAFAIASGARPEQGLYTAIVAGFLVSMFGGSRAQIAGPTGAFIVILAGITAKYGISGLQIATLMAGAMLLFMGIAKMGSVIKFIPAPVIVGFTTGIAVIIWVGQWKDFFGLPAIPGGHFHEKLWHLLEALPQLHPATTAIALVSLGLATCPSRLGRFKRIPGPLLALVGATVLQSIFQFNGVATIGSAFGEIPQHLPSFSIPAVTMSQVVELIGPAFTIAMLGAIESLLSAVVADGMVGSKHDSNQELIGQGLANMVTPLFGGFAATGAIARTATSIRNGGSSPLAGIIHAGMLVLVIVLLAPLATNVPLAAFAAILFVVAYNMSEWKHFAKMLRRAPRADVVILVVTFLLTVLTDLVVAVNIGVILAIMQFMRRMAAAVEVQHFTELELKAELAQHGWTTLPPGVLVYAIEGPVFFGAVENFERALVHTHTEPRILILRLRWVPFVDMTGLLTLEEVVLNMRKRGVRMILCEANLKVKTKLARAGLLELIGADDYREDFASALSHSQELTEHDAHAPHARKSPKMSSYAENLIKTSKDYFWGGKD</sequence>
<dbReference type="CDD" id="cd07042">
    <property type="entry name" value="STAS_SulP_like_sulfate_transporter"/>
    <property type="match status" value="1"/>
</dbReference>
<dbReference type="RefSeq" id="WP_342830433.1">
    <property type="nucleotide sequence ID" value="NZ_JBANDC010000012.1"/>
</dbReference>
<dbReference type="PANTHER" id="PTHR11814">
    <property type="entry name" value="SULFATE TRANSPORTER"/>
    <property type="match status" value="1"/>
</dbReference>
<evidence type="ECO:0000256" key="3">
    <source>
        <dbReference type="ARBA" id="ARBA00022989"/>
    </source>
</evidence>
<feature type="transmembrane region" description="Helical" evidence="5">
    <location>
        <begin position="119"/>
        <end position="138"/>
    </location>
</feature>
<dbReference type="Gene3D" id="3.30.750.24">
    <property type="entry name" value="STAS domain"/>
    <property type="match status" value="1"/>
</dbReference>
<comment type="subcellular location">
    <subcellularLocation>
        <location evidence="1">Membrane</location>
        <topology evidence="1">Multi-pass membrane protein</topology>
    </subcellularLocation>
</comment>
<name>A0ABU9PYS6_9BURK</name>
<feature type="transmembrane region" description="Helical" evidence="5">
    <location>
        <begin position="22"/>
        <end position="43"/>
    </location>
</feature>
<evidence type="ECO:0000259" key="6">
    <source>
        <dbReference type="PROSITE" id="PS50801"/>
    </source>
</evidence>
<dbReference type="PROSITE" id="PS50801">
    <property type="entry name" value="STAS"/>
    <property type="match status" value="1"/>
</dbReference>
<dbReference type="SUPFAM" id="SSF52091">
    <property type="entry name" value="SpoIIaa-like"/>
    <property type="match status" value="1"/>
</dbReference>
<dbReference type="Proteomes" id="UP001495910">
    <property type="component" value="Unassembled WGS sequence"/>
</dbReference>
<evidence type="ECO:0000313" key="7">
    <source>
        <dbReference type="EMBL" id="MEM4989160.1"/>
    </source>
</evidence>
<keyword evidence="2 5" id="KW-0812">Transmembrane</keyword>
<comment type="caution">
    <text evidence="7">The sequence shown here is derived from an EMBL/GenBank/DDBJ whole genome shotgun (WGS) entry which is preliminary data.</text>
</comment>
<feature type="transmembrane region" description="Helical" evidence="5">
    <location>
        <begin position="50"/>
        <end position="71"/>
    </location>
</feature>
<protein>
    <submittedName>
        <fullName evidence="7">SulP family inorganic anion transporter</fullName>
    </submittedName>
</protein>
<evidence type="ECO:0000256" key="4">
    <source>
        <dbReference type="ARBA" id="ARBA00023136"/>
    </source>
</evidence>
<proteinExistence type="predicted"/>
<gene>
    <name evidence="7" type="ORF">V8G57_17360</name>
</gene>
<dbReference type="InterPro" id="IPR011547">
    <property type="entry name" value="SLC26A/SulP_dom"/>
</dbReference>
<feature type="transmembrane region" description="Helical" evidence="5">
    <location>
        <begin position="245"/>
        <end position="269"/>
    </location>
</feature>
<feature type="transmembrane region" description="Helical" evidence="5">
    <location>
        <begin position="378"/>
        <end position="406"/>
    </location>
</feature>
<evidence type="ECO:0000256" key="5">
    <source>
        <dbReference type="SAM" id="Phobius"/>
    </source>
</evidence>
<dbReference type="InterPro" id="IPR036513">
    <property type="entry name" value="STAS_dom_sf"/>
</dbReference>
<organism evidence="7 8">
    <name type="scientific">Collimonas rhizosphaerae</name>
    <dbReference type="NCBI Taxonomy" id="3126357"/>
    <lineage>
        <taxon>Bacteria</taxon>
        <taxon>Pseudomonadati</taxon>
        <taxon>Pseudomonadota</taxon>
        <taxon>Betaproteobacteria</taxon>
        <taxon>Burkholderiales</taxon>
        <taxon>Oxalobacteraceae</taxon>
        <taxon>Collimonas</taxon>
    </lineage>
</organism>
<evidence type="ECO:0000256" key="2">
    <source>
        <dbReference type="ARBA" id="ARBA00022692"/>
    </source>
</evidence>